<dbReference type="AlphaFoldDB" id="A0A8X6NPF0"/>
<reference evidence="1" key="1">
    <citation type="submission" date="2020-08" db="EMBL/GenBank/DDBJ databases">
        <title>Multicomponent nature underlies the extraordinary mechanical properties of spider dragline silk.</title>
        <authorList>
            <person name="Kono N."/>
            <person name="Nakamura H."/>
            <person name="Mori M."/>
            <person name="Yoshida Y."/>
            <person name="Ohtoshi R."/>
            <person name="Malay A.D."/>
            <person name="Moran D.A.P."/>
            <person name="Tomita M."/>
            <person name="Numata K."/>
            <person name="Arakawa K."/>
        </authorList>
    </citation>
    <scope>NUCLEOTIDE SEQUENCE</scope>
</reference>
<dbReference type="Proteomes" id="UP000887013">
    <property type="component" value="Unassembled WGS sequence"/>
</dbReference>
<accession>A0A8X6NPF0</accession>
<sequence length="92" mass="10070">MLTSPASQWPMAASNHSRPMLHAYCIKPMTAIITIHGLNICDYYYVLTASQPARPMASQPVFYVMVLKAGQLANDIGQPHQPCVAAAAWRLA</sequence>
<keyword evidence="2" id="KW-1185">Reference proteome</keyword>
<proteinExistence type="predicted"/>
<protein>
    <submittedName>
        <fullName evidence="1">Uncharacterized protein</fullName>
    </submittedName>
</protein>
<name>A0A8X6NPF0_NEPPI</name>
<comment type="caution">
    <text evidence="1">The sequence shown here is derived from an EMBL/GenBank/DDBJ whole genome shotgun (WGS) entry which is preliminary data.</text>
</comment>
<gene>
    <name evidence="1" type="ORF">NPIL_403531</name>
</gene>
<dbReference type="EMBL" id="BMAW01106998">
    <property type="protein sequence ID" value="GFT27070.1"/>
    <property type="molecule type" value="Genomic_DNA"/>
</dbReference>
<evidence type="ECO:0000313" key="2">
    <source>
        <dbReference type="Proteomes" id="UP000887013"/>
    </source>
</evidence>
<organism evidence="1 2">
    <name type="scientific">Nephila pilipes</name>
    <name type="common">Giant wood spider</name>
    <name type="synonym">Nephila maculata</name>
    <dbReference type="NCBI Taxonomy" id="299642"/>
    <lineage>
        <taxon>Eukaryota</taxon>
        <taxon>Metazoa</taxon>
        <taxon>Ecdysozoa</taxon>
        <taxon>Arthropoda</taxon>
        <taxon>Chelicerata</taxon>
        <taxon>Arachnida</taxon>
        <taxon>Araneae</taxon>
        <taxon>Araneomorphae</taxon>
        <taxon>Entelegynae</taxon>
        <taxon>Araneoidea</taxon>
        <taxon>Nephilidae</taxon>
        <taxon>Nephila</taxon>
    </lineage>
</organism>
<evidence type="ECO:0000313" key="1">
    <source>
        <dbReference type="EMBL" id="GFT27070.1"/>
    </source>
</evidence>